<keyword evidence="2" id="KW-0812">Transmembrane</keyword>
<name>A0A2N0WDT4_9GAMM</name>
<evidence type="ECO:0000313" key="4">
    <source>
        <dbReference type="Proteomes" id="UP000233553"/>
    </source>
</evidence>
<dbReference type="GO" id="GO:0005886">
    <property type="term" value="C:plasma membrane"/>
    <property type="evidence" value="ECO:0007669"/>
    <property type="project" value="TreeGrafter"/>
</dbReference>
<accession>A0A2N0WDT4</accession>
<evidence type="ECO:0000256" key="2">
    <source>
        <dbReference type="SAM" id="Phobius"/>
    </source>
</evidence>
<dbReference type="RefSeq" id="WP_101236754.1">
    <property type="nucleotide sequence ID" value="NZ_PISJ01000014.1"/>
</dbReference>
<dbReference type="AlphaFoldDB" id="A0A2N0WDT4"/>
<dbReference type="EMBL" id="PISJ01000014">
    <property type="protein sequence ID" value="PKF32877.1"/>
    <property type="molecule type" value="Genomic_DNA"/>
</dbReference>
<proteinExistence type="predicted"/>
<comment type="caution">
    <text evidence="3">The sequence shown here is derived from an EMBL/GenBank/DDBJ whole genome shotgun (WGS) entry which is preliminary data.</text>
</comment>
<dbReference type="Proteomes" id="UP000233553">
    <property type="component" value="Unassembled WGS sequence"/>
</dbReference>
<dbReference type="PANTHER" id="PTHR32309:SF13">
    <property type="entry name" value="FERRIC ENTEROBACTIN TRANSPORT PROTEIN FEPE"/>
    <property type="match status" value="1"/>
</dbReference>
<evidence type="ECO:0000313" key="3">
    <source>
        <dbReference type="EMBL" id="PKF32877.1"/>
    </source>
</evidence>
<dbReference type="GO" id="GO:0004713">
    <property type="term" value="F:protein tyrosine kinase activity"/>
    <property type="evidence" value="ECO:0007669"/>
    <property type="project" value="TreeGrafter"/>
</dbReference>
<keyword evidence="1" id="KW-0175">Coiled coil</keyword>
<feature type="transmembrane region" description="Helical" evidence="2">
    <location>
        <begin position="12"/>
        <end position="33"/>
    </location>
</feature>
<gene>
    <name evidence="3" type="ORF">CW311_12610</name>
</gene>
<keyword evidence="2" id="KW-1133">Transmembrane helix</keyword>
<keyword evidence="2" id="KW-0472">Membrane</keyword>
<feature type="transmembrane region" description="Helical" evidence="2">
    <location>
        <begin position="337"/>
        <end position="361"/>
    </location>
</feature>
<feature type="coiled-coil region" evidence="1">
    <location>
        <begin position="157"/>
        <end position="268"/>
    </location>
</feature>
<sequence>MRSITNKGLVISYIAIVMLPLLLIIIYLCFFAQERFVSQSTLLVKQVGEVSNVSATNGLSTLLGVSNTSNEDAHILTAYISSRNMVESLDKKLNLRKAFIAQNDPVFGLSSDASVEDLVKYFNQRVQVNLDEKTMMMTIASQGFSSEFALRLNQEILKNSEAFINDLSQQIAEEQLKFAEKQLNEAKEQLDASRDTLLDYQNKNQMFDPQAQAQAVATVVASLESNLAQLRTEERTSLSYLNETAPQVVAIRSQIESVQKQIADEKAKLTSPNTSKLNKSVADFEALKANVDFATDLYKLSLASLEKARLEASRKLKKLVVISTPELAQDALYPRTLYLIATYFLVLNILFGITMLIYSIIREHKE</sequence>
<organism evidence="3 4">
    <name type="scientific">Acinetobacter proteolyticus</name>
    <dbReference type="NCBI Taxonomy" id="1776741"/>
    <lineage>
        <taxon>Bacteria</taxon>
        <taxon>Pseudomonadati</taxon>
        <taxon>Pseudomonadota</taxon>
        <taxon>Gammaproteobacteria</taxon>
        <taxon>Moraxellales</taxon>
        <taxon>Moraxellaceae</taxon>
        <taxon>Acinetobacter</taxon>
    </lineage>
</organism>
<dbReference type="InterPro" id="IPR050445">
    <property type="entry name" value="Bact_polysacc_biosynth/exp"/>
</dbReference>
<dbReference type="PANTHER" id="PTHR32309">
    <property type="entry name" value="TYROSINE-PROTEIN KINASE"/>
    <property type="match status" value="1"/>
</dbReference>
<reference evidence="3 4" key="1">
    <citation type="submission" date="2017-12" db="EMBL/GenBank/DDBJ databases">
        <title>Draft Genome sequences of multiple microbial strains isolated from spacecraft associated surfaces.</title>
        <authorList>
            <person name="Seuylemezian A."/>
            <person name="Vaishampayan P."/>
            <person name="Venkateswaran K."/>
        </authorList>
    </citation>
    <scope>NUCLEOTIDE SEQUENCE [LARGE SCALE GENOMIC DNA]</scope>
    <source>
        <strain evidence="3 4">2P01AA</strain>
    </source>
</reference>
<evidence type="ECO:0000256" key="1">
    <source>
        <dbReference type="SAM" id="Coils"/>
    </source>
</evidence>
<protein>
    <submittedName>
        <fullName evidence="3">Capsule biosynthesis protein</fullName>
    </submittedName>
</protein>